<evidence type="ECO:0000256" key="3">
    <source>
        <dbReference type="ARBA" id="ARBA00022898"/>
    </source>
</evidence>
<keyword evidence="2 6" id="KW-0808">Transferase</keyword>
<dbReference type="NCBIfam" id="NF005394">
    <property type="entry name" value="PRK06939.1"/>
    <property type="match status" value="1"/>
</dbReference>
<dbReference type="CDD" id="cd06454">
    <property type="entry name" value="KBL_like"/>
    <property type="match status" value="1"/>
</dbReference>
<dbReference type="PANTHER" id="PTHR13693">
    <property type="entry name" value="CLASS II AMINOTRANSFERASE/8-AMINO-7-OXONONANOATE SYNTHASE"/>
    <property type="match status" value="1"/>
</dbReference>
<organism evidence="6 7">
    <name type="scientific">Pirellula staleyi (strain ATCC 27377 / DSM 6068 / ICPB 4128)</name>
    <name type="common">Pirella staleyi</name>
    <dbReference type="NCBI Taxonomy" id="530564"/>
    <lineage>
        <taxon>Bacteria</taxon>
        <taxon>Pseudomonadati</taxon>
        <taxon>Planctomycetota</taxon>
        <taxon>Planctomycetia</taxon>
        <taxon>Pirellulales</taxon>
        <taxon>Pirellulaceae</taxon>
        <taxon>Pirellula</taxon>
    </lineage>
</organism>
<dbReference type="HOGENOM" id="CLU_015846_11_0_0"/>
<gene>
    <name evidence="6" type="ordered locus">Psta_4382</name>
</gene>
<proteinExistence type="inferred from homology"/>
<evidence type="ECO:0000313" key="7">
    <source>
        <dbReference type="Proteomes" id="UP000001887"/>
    </source>
</evidence>
<dbReference type="Gene3D" id="3.40.640.10">
    <property type="entry name" value="Type I PLP-dependent aspartate aminotransferase-like (Major domain)"/>
    <property type="match status" value="1"/>
</dbReference>
<dbReference type="OrthoDB" id="9807157at2"/>
<dbReference type="Proteomes" id="UP000001887">
    <property type="component" value="Chromosome"/>
</dbReference>
<accession>D2R567</accession>
<dbReference type="AlphaFoldDB" id="D2R567"/>
<feature type="domain" description="Aminotransferase class I/classII large" evidence="5">
    <location>
        <begin position="46"/>
        <end position="388"/>
    </location>
</feature>
<dbReference type="eggNOG" id="COG0156">
    <property type="taxonomic scope" value="Bacteria"/>
</dbReference>
<comment type="similarity">
    <text evidence="4">Belongs to the class-II pyridoxal-phosphate-dependent aminotransferase family.</text>
</comment>
<dbReference type="InterPro" id="IPR001917">
    <property type="entry name" value="Aminotrans_II_pyridoxalP_BS"/>
</dbReference>
<evidence type="ECO:0000259" key="5">
    <source>
        <dbReference type="Pfam" id="PF00155"/>
    </source>
</evidence>
<dbReference type="EC" id="2.3.1.29" evidence="6"/>
<evidence type="ECO:0000256" key="4">
    <source>
        <dbReference type="RuleBase" id="RU003693"/>
    </source>
</evidence>
<dbReference type="InterPro" id="IPR004839">
    <property type="entry name" value="Aminotransferase_I/II_large"/>
</dbReference>
<keyword evidence="7" id="KW-1185">Reference proteome</keyword>
<keyword evidence="6" id="KW-0012">Acyltransferase</keyword>
<dbReference type="STRING" id="530564.Psta_4382"/>
<comment type="cofactor">
    <cofactor evidence="1 4">
        <name>pyridoxal 5'-phosphate</name>
        <dbReference type="ChEBI" id="CHEBI:597326"/>
    </cofactor>
</comment>
<dbReference type="KEGG" id="psl:Psta_4382"/>
<name>D2R567_PIRSD</name>
<reference evidence="6 7" key="1">
    <citation type="journal article" date="2009" name="Stand. Genomic Sci.">
        <title>Complete genome sequence of Pirellula staleyi type strain (ATCC 27377).</title>
        <authorList>
            <person name="Clum A."/>
            <person name="Tindall B.J."/>
            <person name="Sikorski J."/>
            <person name="Ivanova N."/>
            <person name="Mavrommatis K."/>
            <person name="Lucas S."/>
            <person name="Glavina del Rio T."/>
            <person name="Nolan M."/>
            <person name="Chen F."/>
            <person name="Tice H."/>
            <person name="Pitluck S."/>
            <person name="Cheng J.F."/>
            <person name="Chertkov O."/>
            <person name="Brettin T."/>
            <person name="Han C."/>
            <person name="Detter J.C."/>
            <person name="Kuske C."/>
            <person name="Bruce D."/>
            <person name="Goodwin L."/>
            <person name="Ovchinikova G."/>
            <person name="Pati A."/>
            <person name="Mikhailova N."/>
            <person name="Chen A."/>
            <person name="Palaniappan K."/>
            <person name="Land M."/>
            <person name="Hauser L."/>
            <person name="Chang Y.J."/>
            <person name="Jeffries C.D."/>
            <person name="Chain P."/>
            <person name="Rohde M."/>
            <person name="Goker M."/>
            <person name="Bristow J."/>
            <person name="Eisen J.A."/>
            <person name="Markowitz V."/>
            <person name="Hugenholtz P."/>
            <person name="Kyrpides N.C."/>
            <person name="Klenk H.P."/>
            <person name="Lapidus A."/>
        </authorList>
    </citation>
    <scope>NUCLEOTIDE SEQUENCE [LARGE SCALE GENOMIC DNA]</scope>
    <source>
        <strain evidence="7">ATCC 27377 / DSM 6068 / ICPB 4128</strain>
    </source>
</reference>
<sequence>MPNARFDLRARDLLSGLSETRQLKAFHELIGPLGATAKIAGVGEAIVLCSNNYLGLADHPEVIEAGHEGLRKYGAGTASVRFICGTLQCHRELEASIAKLVGTAAALSYVSCWCANEAVFPTLVGPNDAILSDELNHASIIDGIRLVNKQAERGVYKHNDLADLEAKLKATREKEVRWVVTDGVFSMEGDVAPLPEIIKLCREYEAMLVVDDSHGIGALGATGRGTPEHFGVLGQIDVITGTLGKALGGAAGGYVAASPDAISVLEQRGRPSLFSNAVPATVAMSARKAIEVLEREPERATRLHANVKTLREGFKKLGFEVHDSPTAIIPLMIGDEAEAIAKSKRLLELGVLVIGFGFPVVPKGKARLRVQVSAALSDDHITQALDAFSKL</sequence>
<dbReference type="FunFam" id="3.40.640.10:FF:000006">
    <property type="entry name" value="5-aminolevulinate synthase, mitochondrial"/>
    <property type="match status" value="1"/>
</dbReference>
<dbReference type="InterPro" id="IPR015422">
    <property type="entry name" value="PyrdxlP-dep_Trfase_small"/>
</dbReference>
<dbReference type="PROSITE" id="PS00599">
    <property type="entry name" value="AA_TRANSFER_CLASS_2"/>
    <property type="match status" value="1"/>
</dbReference>
<dbReference type="EMBL" id="CP001848">
    <property type="protein sequence ID" value="ADB19029.1"/>
    <property type="molecule type" value="Genomic_DNA"/>
</dbReference>
<evidence type="ECO:0000256" key="1">
    <source>
        <dbReference type="ARBA" id="ARBA00001933"/>
    </source>
</evidence>
<dbReference type="GO" id="GO:0008890">
    <property type="term" value="F:glycine C-acetyltransferase activity"/>
    <property type="evidence" value="ECO:0007669"/>
    <property type="project" value="UniProtKB-EC"/>
</dbReference>
<evidence type="ECO:0000313" key="6">
    <source>
        <dbReference type="EMBL" id="ADB19029.1"/>
    </source>
</evidence>
<dbReference type="InterPro" id="IPR015424">
    <property type="entry name" value="PyrdxlP-dep_Trfase"/>
</dbReference>
<dbReference type="GO" id="GO:0030170">
    <property type="term" value="F:pyridoxal phosphate binding"/>
    <property type="evidence" value="ECO:0007669"/>
    <property type="project" value="InterPro"/>
</dbReference>
<protein>
    <submittedName>
        <fullName evidence="6">Glycine C-acetyltransferase</fullName>
        <ecNumber evidence="6">2.3.1.29</ecNumber>
    </submittedName>
</protein>
<evidence type="ECO:0000256" key="2">
    <source>
        <dbReference type="ARBA" id="ARBA00022679"/>
    </source>
</evidence>
<dbReference type="Gene3D" id="3.90.1150.10">
    <property type="entry name" value="Aspartate Aminotransferase, domain 1"/>
    <property type="match status" value="1"/>
</dbReference>
<dbReference type="SUPFAM" id="SSF53383">
    <property type="entry name" value="PLP-dependent transferases"/>
    <property type="match status" value="1"/>
</dbReference>
<dbReference type="InterPro" id="IPR050087">
    <property type="entry name" value="AON_synthase_class-II"/>
</dbReference>
<dbReference type="Pfam" id="PF00155">
    <property type="entry name" value="Aminotran_1_2"/>
    <property type="match status" value="1"/>
</dbReference>
<dbReference type="InterPro" id="IPR015421">
    <property type="entry name" value="PyrdxlP-dep_Trfase_major"/>
</dbReference>
<keyword evidence="3 4" id="KW-0663">Pyridoxal phosphate</keyword>